<dbReference type="Gene3D" id="3.30.1370.50">
    <property type="entry name" value="R3H-like domain"/>
    <property type="match status" value="1"/>
</dbReference>
<feature type="compositionally biased region" description="Polar residues" evidence="2">
    <location>
        <begin position="191"/>
        <end position="201"/>
    </location>
</feature>
<feature type="region of interest" description="Disordered" evidence="2">
    <location>
        <begin position="1187"/>
        <end position="1244"/>
    </location>
</feature>
<reference evidence="5" key="1">
    <citation type="submission" date="2022-03" db="EMBL/GenBank/DDBJ databases">
        <authorList>
            <person name="Sayadi A."/>
        </authorList>
    </citation>
    <scope>NUCLEOTIDE SEQUENCE</scope>
</reference>
<feature type="region of interest" description="Disordered" evidence="2">
    <location>
        <begin position="39"/>
        <end position="143"/>
    </location>
</feature>
<gene>
    <name evidence="5" type="ORF">ACAOBT_LOCUS11827</name>
</gene>
<dbReference type="PANTHER" id="PTHR15672:SF8">
    <property type="entry name" value="PROTEIN ENCORE"/>
    <property type="match status" value="1"/>
</dbReference>
<comment type="caution">
    <text evidence="5">The sequence shown here is derived from an EMBL/GenBank/DDBJ whole genome shotgun (WGS) entry which is preliminary data.</text>
</comment>
<dbReference type="SMART" id="SM00393">
    <property type="entry name" value="R3H"/>
    <property type="match status" value="1"/>
</dbReference>
<feature type="compositionally biased region" description="Gly residues" evidence="2">
    <location>
        <begin position="70"/>
        <end position="82"/>
    </location>
</feature>
<dbReference type="InterPro" id="IPR036867">
    <property type="entry name" value="R3H_dom_sf"/>
</dbReference>
<feature type="compositionally biased region" description="Polar residues" evidence="2">
    <location>
        <begin position="270"/>
        <end position="280"/>
    </location>
</feature>
<dbReference type="PROSITE" id="PS51061">
    <property type="entry name" value="R3H"/>
    <property type="match status" value="1"/>
</dbReference>
<feature type="compositionally biased region" description="Basic and acidic residues" evidence="2">
    <location>
        <begin position="626"/>
        <end position="636"/>
    </location>
</feature>
<feature type="region of interest" description="Disordered" evidence="2">
    <location>
        <begin position="527"/>
        <end position="586"/>
    </location>
</feature>
<feature type="compositionally biased region" description="Basic residues" evidence="2">
    <location>
        <begin position="1207"/>
        <end position="1221"/>
    </location>
</feature>
<evidence type="ECO:0000256" key="1">
    <source>
        <dbReference type="ARBA" id="ARBA00022553"/>
    </source>
</evidence>
<keyword evidence="1" id="KW-0597">Phosphoprotein</keyword>
<name>A0A9P0KM41_ACAOB</name>
<feature type="compositionally biased region" description="Low complexity" evidence="2">
    <location>
        <begin position="642"/>
        <end position="670"/>
    </location>
</feature>
<evidence type="ECO:0000313" key="5">
    <source>
        <dbReference type="EMBL" id="CAH1975877.1"/>
    </source>
</evidence>
<dbReference type="PANTHER" id="PTHR15672">
    <property type="entry name" value="CAMP-REGULATED PHOSPHOPROTEIN 21 RELATED R3H DOMAIN CONTAINING PROTEIN"/>
    <property type="match status" value="1"/>
</dbReference>
<dbReference type="SUPFAM" id="SSF82708">
    <property type="entry name" value="R3H domain"/>
    <property type="match status" value="1"/>
</dbReference>
<feature type="compositionally biased region" description="Low complexity" evidence="2">
    <location>
        <begin position="687"/>
        <end position="704"/>
    </location>
</feature>
<proteinExistence type="predicted"/>
<keyword evidence="6" id="KW-1185">Reference proteome</keyword>
<dbReference type="AlphaFoldDB" id="A0A9P0KM41"/>
<dbReference type="PROSITE" id="PS51673">
    <property type="entry name" value="SUZ"/>
    <property type="match status" value="1"/>
</dbReference>
<evidence type="ECO:0000259" key="3">
    <source>
        <dbReference type="PROSITE" id="PS51061"/>
    </source>
</evidence>
<dbReference type="InterPro" id="IPR001374">
    <property type="entry name" value="R3H_dom"/>
</dbReference>
<feature type="region of interest" description="Disordered" evidence="2">
    <location>
        <begin position="172"/>
        <end position="280"/>
    </location>
</feature>
<feature type="domain" description="R3H" evidence="3">
    <location>
        <begin position="304"/>
        <end position="367"/>
    </location>
</feature>
<feature type="compositionally biased region" description="Polar residues" evidence="2">
    <location>
        <begin position="113"/>
        <end position="122"/>
    </location>
</feature>
<dbReference type="EMBL" id="CAKOFQ010006841">
    <property type="protein sequence ID" value="CAH1975877.1"/>
    <property type="molecule type" value="Genomic_DNA"/>
</dbReference>
<feature type="compositionally biased region" description="Low complexity" evidence="2">
    <location>
        <begin position="223"/>
        <end position="236"/>
    </location>
</feature>
<organism evidence="5 6">
    <name type="scientific">Acanthoscelides obtectus</name>
    <name type="common">Bean weevil</name>
    <name type="synonym">Bruchus obtectus</name>
    <dbReference type="NCBI Taxonomy" id="200917"/>
    <lineage>
        <taxon>Eukaryota</taxon>
        <taxon>Metazoa</taxon>
        <taxon>Ecdysozoa</taxon>
        <taxon>Arthropoda</taxon>
        <taxon>Hexapoda</taxon>
        <taxon>Insecta</taxon>
        <taxon>Pterygota</taxon>
        <taxon>Neoptera</taxon>
        <taxon>Endopterygota</taxon>
        <taxon>Coleoptera</taxon>
        <taxon>Polyphaga</taxon>
        <taxon>Cucujiformia</taxon>
        <taxon>Chrysomeloidea</taxon>
        <taxon>Chrysomelidae</taxon>
        <taxon>Bruchinae</taxon>
        <taxon>Bruchini</taxon>
        <taxon>Acanthoscelides</taxon>
    </lineage>
</organism>
<dbReference type="Proteomes" id="UP001152888">
    <property type="component" value="Unassembled WGS sequence"/>
</dbReference>
<dbReference type="GO" id="GO:0003676">
    <property type="term" value="F:nucleic acid binding"/>
    <property type="evidence" value="ECO:0007669"/>
    <property type="project" value="UniProtKB-UniRule"/>
</dbReference>
<feature type="compositionally biased region" description="Polar residues" evidence="2">
    <location>
        <begin position="1187"/>
        <end position="1203"/>
    </location>
</feature>
<dbReference type="Pfam" id="PF01424">
    <property type="entry name" value="R3H"/>
    <property type="match status" value="1"/>
</dbReference>
<feature type="compositionally biased region" description="Low complexity" evidence="2">
    <location>
        <begin position="532"/>
        <end position="566"/>
    </location>
</feature>
<evidence type="ECO:0000313" key="6">
    <source>
        <dbReference type="Proteomes" id="UP001152888"/>
    </source>
</evidence>
<evidence type="ECO:0000256" key="2">
    <source>
        <dbReference type="SAM" id="MobiDB-lite"/>
    </source>
</evidence>
<accession>A0A9P0KM41</accession>
<dbReference type="InterPro" id="IPR051937">
    <property type="entry name" value="R3H_domain_containing"/>
</dbReference>
<feature type="compositionally biased region" description="Polar residues" evidence="2">
    <location>
        <begin position="1234"/>
        <end position="1244"/>
    </location>
</feature>
<sequence>MAENKDDFWRKIIMSDEAHFSLHGGHHSTNKMKVLVRSHAMREESPPPSQHDSPPHHKQPCIKLIPSPEPGGGTPDGGGGGCVSPVVVLSPSPSPAELTQQQQQCLSPAGTLVPSSPASRGSPNGHLHPAGVEEHTDESEMSTTKYANNTATKLPPTTNNNRYHHNQHYNQHYHQQQYQQQQPPPPFFPPKQSSQPTNYRGPNTGGGGTRKPGHIPSHNACDNNNTVTAVNNNNNVSGGGNNMLTVQRARGKLRQQSSSQGSFESSYNSPCLSRDSSSEQYTDTTGIDLEQFIPETLNKNSRDRALMLRIEQELVNLAKDKFKTHYKFPPMCSYQRMLIHRCAAYFGMDHNIETTGGKSVIVNKTKNTRIPETEFKELIRDDIILNDEPRRSILKRDSNSIEDYRSCSSENRRSKSFEEREEEYEKARRRIFNREQMHDGSSEDFGWSEMPWSSTESEYSSRFRLHPPDYHRRHFGKLIKVHSEDTAETLRPYVAKSYSFGGYGGSISVLSRGDSVMSTHSAGPRLLTKQDSAASSVSWRLSPSSSGYKSQSQMSESVTPSPTSTPHQGAGPQIGVGAGPPQPQMLEGEEVPAALRKCGHRDSHIVWAVTDIHNVPLGSLIIDPETGKPLKNDDGSAYHYDPNNLPPLLVHNPSKPESSQAPPSSPPKQSTNENPTPSPKKNRQIKSSPTRRSTVTNSSTSPSLPFTPPPQQVVAQTPSIPPPLQRSFGYADQQQQQLTGGGYTTAYAAPPMENGVYAQSYVVYAPSPYGMHMAAQYDARMEAAQGVPTDMTTYYVQDGAGGVTSYPPGTAPPYWHHQPVACFYQNGQPGAAAGQLMAPPPGTQHTPRYVGHSQAFLPPSAGTYPASYVSPPSAAQQAIAAQPQTPELVPVYPSYQQVIYHQNQQHPTAIYPQSQSQVVYAASQANAAPPIYPSPPVPPVPHGSAGGHMVPTGGATAPPYPQGTPTPNAQSQQDAANAAAYAQLAHVMQHMSIAGAPAHYQHTAATAMMMQQQQHNTKVGQMEYRTRPASQQYFNTKSNGKYLSRQSSVGNGGSSGGTNSPATTVVAIPPSVAMPGYYKTPPDTPPAAQGILPPHFTGFVPPHPGAGMFSMPPGPPPPVLFKQMGSMRMNTPGTARSSRSPTPASEMSHLERQRMSFPPPNIFQGMPYVVPSDPRLMSTRNQPNVYKQTSSVNKNQNFSQNADSRPHKNKKNKYALKNRKSRDHDFLFFRSKGNKQSGLPPSGK</sequence>
<dbReference type="OrthoDB" id="278430at2759"/>
<feature type="region of interest" description="Disordered" evidence="2">
    <location>
        <begin position="1039"/>
        <end position="1063"/>
    </location>
</feature>
<dbReference type="InterPro" id="IPR024771">
    <property type="entry name" value="SUZ"/>
</dbReference>
<feature type="compositionally biased region" description="Low complexity" evidence="2">
    <location>
        <begin position="172"/>
        <end position="181"/>
    </location>
</feature>
<feature type="compositionally biased region" description="Polar residues" evidence="2">
    <location>
        <begin position="97"/>
        <end position="106"/>
    </location>
</feature>
<evidence type="ECO:0000259" key="4">
    <source>
        <dbReference type="PROSITE" id="PS51673"/>
    </source>
</evidence>
<protein>
    <recommendedName>
        <fullName evidence="7">cAMP-regulated phosphoprotein 21</fullName>
    </recommendedName>
</protein>
<feature type="region of interest" description="Disordered" evidence="2">
    <location>
        <begin position="626"/>
        <end position="736"/>
    </location>
</feature>
<evidence type="ECO:0008006" key="7">
    <source>
        <dbReference type="Google" id="ProtNLM"/>
    </source>
</evidence>
<feature type="compositionally biased region" description="Low complexity" evidence="2">
    <location>
        <begin position="255"/>
        <end position="269"/>
    </location>
</feature>
<feature type="domain" description="SUZ" evidence="4">
    <location>
        <begin position="369"/>
        <end position="436"/>
    </location>
</feature>
<dbReference type="Pfam" id="PF12752">
    <property type="entry name" value="SUZ"/>
    <property type="match status" value="1"/>
</dbReference>
<dbReference type="CDD" id="cd02642">
    <property type="entry name" value="R3H_encore_like"/>
    <property type="match status" value="1"/>
</dbReference>